<name>A0A0E9WZI6_ANGAN</name>
<evidence type="ECO:0000313" key="1">
    <source>
        <dbReference type="EMBL" id="JAH95045.1"/>
    </source>
</evidence>
<reference evidence="1" key="1">
    <citation type="submission" date="2014-11" db="EMBL/GenBank/DDBJ databases">
        <authorList>
            <person name="Amaro Gonzalez C."/>
        </authorList>
    </citation>
    <scope>NUCLEOTIDE SEQUENCE</scope>
</reference>
<protein>
    <submittedName>
        <fullName evidence="1">Uncharacterized protein</fullName>
    </submittedName>
</protein>
<accession>A0A0E9WZI6</accession>
<reference evidence="1" key="2">
    <citation type="journal article" date="2015" name="Fish Shellfish Immunol.">
        <title>Early steps in the European eel (Anguilla anguilla)-Vibrio vulnificus interaction in the gills: Role of the RtxA13 toxin.</title>
        <authorList>
            <person name="Callol A."/>
            <person name="Pajuelo D."/>
            <person name="Ebbesson L."/>
            <person name="Teles M."/>
            <person name="MacKenzie S."/>
            <person name="Amaro C."/>
        </authorList>
    </citation>
    <scope>NUCLEOTIDE SEQUENCE</scope>
</reference>
<dbReference type="AlphaFoldDB" id="A0A0E9WZI6"/>
<dbReference type="EMBL" id="GBXM01013532">
    <property type="protein sequence ID" value="JAH95045.1"/>
    <property type="molecule type" value="Transcribed_RNA"/>
</dbReference>
<organism evidence="1">
    <name type="scientific">Anguilla anguilla</name>
    <name type="common">European freshwater eel</name>
    <name type="synonym">Muraena anguilla</name>
    <dbReference type="NCBI Taxonomy" id="7936"/>
    <lineage>
        <taxon>Eukaryota</taxon>
        <taxon>Metazoa</taxon>
        <taxon>Chordata</taxon>
        <taxon>Craniata</taxon>
        <taxon>Vertebrata</taxon>
        <taxon>Euteleostomi</taxon>
        <taxon>Actinopterygii</taxon>
        <taxon>Neopterygii</taxon>
        <taxon>Teleostei</taxon>
        <taxon>Anguilliformes</taxon>
        <taxon>Anguillidae</taxon>
        <taxon>Anguilla</taxon>
    </lineage>
</organism>
<proteinExistence type="predicted"/>
<sequence>MLQGHSVTPLYSVRWSRRNLSTAHVSSLTIPLLAKKGERKHNRLPGRDGGSGRALTVRNGFKVAMKKIKSRQKHNYYYLFKLATWNESGGLFLPGLGKLPSCVHPVVPLVGDSDSLSNICPANWQEIWKKCQMIRGYG</sequence>